<dbReference type="Proteomes" id="UP000308197">
    <property type="component" value="Unassembled WGS sequence"/>
</dbReference>
<evidence type="ECO:0000313" key="2">
    <source>
        <dbReference type="Proteomes" id="UP000308197"/>
    </source>
</evidence>
<reference evidence="1 2" key="1">
    <citation type="journal article" date="2019" name="Nat. Ecol. Evol.">
        <title>Megaphylogeny resolves global patterns of mushroom evolution.</title>
        <authorList>
            <person name="Varga T."/>
            <person name="Krizsan K."/>
            <person name="Foldi C."/>
            <person name="Dima B."/>
            <person name="Sanchez-Garcia M."/>
            <person name="Sanchez-Ramirez S."/>
            <person name="Szollosi G.J."/>
            <person name="Szarkandi J.G."/>
            <person name="Papp V."/>
            <person name="Albert L."/>
            <person name="Andreopoulos W."/>
            <person name="Angelini C."/>
            <person name="Antonin V."/>
            <person name="Barry K.W."/>
            <person name="Bougher N.L."/>
            <person name="Buchanan P."/>
            <person name="Buyck B."/>
            <person name="Bense V."/>
            <person name="Catcheside P."/>
            <person name="Chovatia M."/>
            <person name="Cooper J."/>
            <person name="Damon W."/>
            <person name="Desjardin D."/>
            <person name="Finy P."/>
            <person name="Geml J."/>
            <person name="Haridas S."/>
            <person name="Hughes K."/>
            <person name="Justo A."/>
            <person name="Karasinski D."/>
            <person name="Kautmanova I."/>
            <person name="Kiss B."/>
            <person name="Kocsube S."/>
            <person name="Kotiranta H."/>
            <person name="LaButti K.M."/>
            <person name="Lechner B.E."/>
            <person name="Liimatainen K."/>
            <person name="Lipzen A."/>
            <person name="Lukacs Z."/>
            <person name="Mihaltcheva S."/>
            <person name="Morgado L.N."/>
            <person name="Niskanen T."/>
            <person name="Noordeloos M.E."/>
            <person name="Ohm R.A."/>
            <person name="Ortiz-Santana B."/>
            <person name="Ovrebo C."/>
            <person name="Racz N."/>
            <person name="Riley R."/>
            <person name="Savchenko A."/>
            <person name="Shiryaev A."/>
            <person name="Soop K."/>
            <person name="Spirin V."/>
            <person name="Szebenyi C."/>
            <person name="Tomsovsky M."/>
            <person name="Tulloss R.E."/>
            <person name="Uehling J."/>
            <person name="Grigoriev I.V."/>
            <person name="Vagvolgyi C."/>
            <person name="Papp T."/>
            <person name="Martin F.M."/>
            <person name="Miettinen O."/>
            <person name="Hibbett D.S."/>
            <person name="Nagy L.G."/>
        </authorList>
    </citation>
    <scope>NUCLEOTIDE SEQUENCE [LARGE SCALE GENOMIC DNA]</scope>
    <source>
        <strain evidence="1 2">HHB13444</strain>
    </source>
</reference>
<sequence>MPRCLSACFARLPEVRPSRRFERDAGRDAAMAVSASVYELTTNLWTPGLASRPRLALRSSPSVRLSCVPGRVARSRDYCEHGSEERGGRPVRCVRSGLTRTATEAAAVV</sequence>
<name>A0A5C3NKV0_9APHY</name>
<gene>
    <name evidence="1" type="ORF">K466DRAFT_668668</name>
</gene>
<proteinExistence type="predicted"/>
<protein>
    <submittedName>
        <fullName evidence="1">Uncharacterized protein</fullName>
    </submittedName>
</protein>
<keyword evidence="2" id="KW-1185">Reference proteome</keyword>
<accession>A0A5C3NKV0</accession>
<dbReference type="EMBL" id="ML213364">
    <property type="protein sequence ID" value="TFK77642.1"/>
    <property type="molecule type" value="Genomic_DNA"/>
</dbReference>
<organism evidence="1 2">
    <name type="scientific">Polyporus arcularius HHB13444</name>
    <dbReference type="NCBI Taxonomy" id="1314778"/>
    <lineage>
        <taxon>Eukaryota</taxon>
        <taxon>Fungi</taxon>
        <taxon>Dikarya</taxon>
        <taxon>Basidiomycota</taxon>
        <taxon>Agaricomycotina</taxon>
        <taxon>Agaricomycetes</taxon>
        <taxon>Polyporales</taxon>
        <taxon>Polyporaceae</taxon>
        <taxon>Polyporus</taxon>
    </lineage>
</organism>
<dbReference type="AlphaFoldDB" id="A0A5C3NKV0"/>
<dbReference type="InParanoid" id="A0A5C3NKV0"/>
<evidence type="ECO:0000313" key="1">
    <source>
        <dbReference type="EMBL" id="TFK77642.1"/>
    </source>
</evidence>